<gene>
    <name evidence="2" type="ORF">GCM10007350_31410</name>
</gene>
<dbReference type="EMBL" id="BMYO01000009">
    <property type="protein sequence ID" value="GHD67557.1"/>
    <property type="molecule type" value="Genomic_DNA"/>
</dbReference>
<dbReference type="Pfam" id="PF11695">
    <property type="entry name" value="DUF3291"/>
    <property type="match status" value="1"/>
</dbReference>
<evidence type="ECO:0000313" key="2">
    <source>
        <dbReference type="EMBL" id="GHD67557.1"/>
    </source>
</evidence>
<proteinExistence type="predicted"/>
<feature type="domain" description="DUF3291" evidence="1">
    <location>
        <begin position="16"/>
        <end position="152"/>
    </location>
</feature>
<comment type="caution">
    <text evidence="2">The sequence shown here is derived from an EMBL/GenBank/DDBJ whole genome shotgun (WGS) entry which is preliminary data.</text>
</comment>
<name>A0ABQ3H5S8_9NEIS</name>
<evidence type="ECO:0000259" key="1">
    <source>
        <dbReference type="Pfam" id="PF11695"/>
    </source>
</evidence>
<dbReference type="InterPro" id="IPR021708">
    <property type="entry name" value="DUF3291"/>
</dbReference>
<dbReference type="SUPFAM" id="SSF54909">
    <property type="entry name" value="Dimeric alpha+beta barrel"/>
    <property type="match status" value="1"/>
</dbReference>
<sequence length="170" mass="18627">MLLPPAFGETVSTYQLAQLNIATLLAPLDSPQLAGFVDALDRINALAEATPGFVWRLKDEGGDATAIRHFGDDVIVNMSVWKGIDALHDYVYRSDHAQIFKRRREWFARMADAYMVLWWVPAGHVPTLAEAAGKLALLQRLGPTPDAFTFRDPCPPPDAVGTQTAADALP</sequence>
<keyword evidence="3" id="KW-1185">Reference proteome</keyword>
<dbReference type="InterPro" id="IPR011008">
    <property type="entry name" value="Dimeric_a/b-barrel"/>
</dbReference>
<protein>
    <recommendedName>
        <fullName evidence="1">DUF3291 domain-containing protein</fullName>
    </recommendedName>
</protein>
<organism evidence="2 3">
    <name type="scientific">Jeongeupia chitinilytica</name>
    <dbReference type="NCBI Taxonomy" id="1041641"/>
    <lineage>
        <taxon>Bacteria</taxon>
        <taxon>Pseudomonadati</taxon>
        <taxon>Pseudomonadota</taxon>
        <taxon>Betaproteobacteria</taxon>
        <taxon>Neisseriales</taxon>
        <taxon>Chitinibacteraceae</taxon>
        <taxon>Jeongeupia</taxon>
    </lineage>
</organism>
<reference evidence="3" key="1">
    <citation type="journal article" date="2019" name="Int. J. Syst. Evol. Microbiol.">
        <title>The Global Catalogue of Microorganisms (GCM) 10K type strain sequencing project: providing services to taxonomists for standard genome sequencing and annotation.</title>
        <authorList>
            <consortium name="The Broad Institute Genomics Platform"/>
            <consortium name="The Broad Institute Genome Sequencing Center for Infectious Disease"/>
            <person name="Wu L."/>
            <person name="Ma J."/>
        </authorList>
    </citation>
    <scope>NUCLEOTIDE SEQUENCE [LARGE SCALE GENOMIC DNA]</scope>
    <source>
        <strain evidence="3">KCTC 23701</strain>
    </source>
</reference>
<accession>A0ABQ3H5S8</accession>
<evidence type="ECO:0000313" key="3">
    <source>
        <dbReference type="Proteomes" id="UP000604737"/>
    </source>
</evidence>
<dbReference type="Proteomes" id="UP000604737">
    <property type="component" value="Unassembled WGS sequence"/>
</dbReference>